<feature type="compositionally biased region" description="Basic residues" evidence="1">
    <location>
        <begin position="527"/>
        <end position="537"/>
    </location>
</feature>
<keyword evidence="2" id="KW-1185">Reference proteome</keyword>
<sequence length="551" mass="57122">MPSVYLGAPGANYNYQSGTTNNSNNKGNGYNGNYVDKGNNSAYLTPGVNQTPNGKSNYGGATPGGTGTGFGHGGYGNSSYGQNQFGGGGKGNSAYYTPTMTNPTGGSGYVADKYSGGGQQSFKGQGNQSQFKGTGAGGESPGGAGGKAGSAYLTPAMAKTNGTSGYINQKYTGGGSESSGVGSAKSPNVPLSPATTTNNDASSNTNNKQAGGAQYPSNVQVGQYPFAEQGNENPAAGNGGQSQLKKKGVGGVKDASGYMSPTMVNAKDKSGYATNQTFTPRINQTEEQGTKKQFKDNGVGNEPTGVDGAKGENVNLNKTNQNGASGNTTIKNPDDDKNVSRRTGGRNQLKRNAGNPGAEDPESPGGDKTKATNSDPTQDNGNGRSKLDKATSTRNENKTNPTELVNRNEYVSESVSKATDIKSNNKGIIEDVKSAQIAASMVTAITNSRTSSTTQDSSTLVNTAVHDVQSIETKTGIMIGRTKKQGQKSQDDVEDDDNKYVLLPGDGEDMAKHKANAGNNNGDSINKKKKKKKKKKDNKVEVHIVYEEVEI</sequence>
<reference evidence="3" key="2">
    <citation type="submission" date="2015-08" db="UniProtKB">
        <authorList>
            <consortium name="WormBaseParasite"/>
        </authorList>
    </citation>
    <scope>IDENTIFICATION</scope>
</reference>
<feature type="compositionally biased region" description="Polar residues" evidence="1">
    <location>
        <begin position="371"/>
        <end position="383"/>
    </location>
</feature>
<feature type="compositionally biased region" description="Polar residues" evidence="1">
    <location>
        <begin position="314"/>
        <end position="331"/>
    </location>
</feature>
<feature type="compositionally biased region" description="Basic and acidic residues" evidence="1">
    <location>
        <begin position="385"/>
        <end position="397"/>
    </location>
</feature>
<organism evidence="2 3">
    <name type="scientific">Strongyloides venezuelensis</name>
    <name type="common">Threadworm</name>
    <dbReference type="NCBI Taxonomy" id="75913"/>
    <lineage>
        <taxon>Eukaryota</taxon>
        <taxon>Metazoa</taxon>
        <taxon>Ecdysozoa</taxon>
        <taxon>Nematoda</taxon>
        <taxon>Chromadorea</taxon>
        <taxon>Rhabditida</taxon>
        <taxon>Tylenchina</taxon>
        <taxon>Panagrolaimomorpha</taxon>
        <taxon>Strongyloidoidea</taxon>
        <taxon>Strongyloididae</taxon>
        <taxon>Strongyloides</taxon>
    </lineage>
</organism>
<dbReference type="WBParaSite" id="SVE_0024500.1">
    <property type="protein sequence ID" value="SVE_0024500.1"/>
    <property type="gene ID" value="SVE_0024500"/>
</dbReference>
<dbReference type="AlphaFoldDB" id="A0A0K0EUQ1"/>
<feature type="compositionally biased region" description="Polar residues" evidence="1">
    <location>
        <begin position="398"/>
        <end position="409"/>
    </location>
</feature>
<name>A0A0K0EUQ1_STRVS</name>
<accession>A0A0K0EUQ1</accession>
<feature type="compositionally biased region" description="Gly residues" evidence="1">
    <location>
        <begin position="134"/>
        <end position="148"/>
    </location>
</feature>
<evidence type="ECO:0000313" key="3">
    <source>
        <dbReference type="WBParaSite" id="SVE_0024500.1"/>
    </source>
</evidence>
<proteinExistence type="predicted"/>
<feature type="compositionally biased region" description="Polar residues" evidence="1">
    <location>
        <begin position="272"/>
        <end position="287"/>
    </location>
</feature>
<feature type="compositionally biased region" description="Low complexity" evidence="1">
    <location>
        <begin position="17"/>
        <end position="38"/>
    </location>
</feature>
<evidence type="ECO:0000256" key="1">
    <source>
        <dbReference type="SAM" id="MobiDB-lite"/>
    </source>
</evidence>
<reference evidence="2" key="1">
    <citation type="submission" date="2014-07" db="EMBL/GenBank/DDBJ databases">
        <authorList>
            <person name="Martin A.A"/>
            <person name="De Silva N."/>
        </authorList>
    </citation>
    <scope>NUCLEOTIDE SEQUENCE</scope>
</reference>
<feature type="region of interest" description="Disordered" evidence="1">
    <location>
        <begin position="1"/>
        <end position="38"/>
    </location>
</feature>
<feature type="region of interest" description="Disordered" evidence="1">
    <location>
        <begin position="111"/>
        <end position="148"/>
    </location>
</feature>
<evidence type="ECO:0000313" key="2">
    <source>
        <dbReference type="Proteomes" id="UP000035680"/>
    </source>
</evidence>
<feature type="region of interest" description="Disordered" evidence="1">
    <location>
        <begin position="169"/>
        <end position="409"/>
    </location>
</feature>
<feature type="compositionally biased region" description="Low complexity" evidence="1">
    <location>
        <begin position="194"/>
        <end position="207"/>
    </location>
</feature>
<dbReference type="Proteomes" id="UP000035680">
    <property type="component" value="Unassembled WGS sequence"/>
</dbReference>
<feature type="region of interest" description="Disordered" evidence="1">
    <location>
        <begin position="481"/>
        <end position="541"/>
    </location>
</feature>
<protein>
    <submittedName>
        <fullName evidence="3">MIF4G domain-containing protein</fullName>
    </submittedName>
</protein>
<feature type="compositionally biased region" description="Low complexity" evidence="1">
    <location>
        <begin position="120"/>
        <end position="130"/>
    </location>
</feature>